<evidence type="ECO:0000256" key="2">
    <source>
        <dbReference type="ARBA" id="ARBA00007664"/>
    </source>
</evidence>
<dbReference type="GO" id="GO:0006508">
    <property type="term" value="P:proteolysis"/>
    <property type="evidence" value="ECO:0007669"/>
    <property type="project" value="UniProtKB-KW"/>
</dbReference>
<evidence type="ECO:0000259" key="9">
    <source>
        <dbReference type="PROSITE" id="PS50240"/>
    </source>
</evidence>
<keyword evidence="8" id="KW-0378">Hydrolase</keyword>
<keyword evidence="8" id="KW-0645">Protease</keyword>
<feature type="domain" description="Peptidase S1" evidence="9">
    <location>
        <begin position="13"/>
        <end position="283"/>
    </location>
</feature>
<name>A0ABD3RFE8_9STRA</name>
<comment type="caution">
    <text evidence="10">The sequence shown here is derived from an EMBL/GenBank/DDBJ whole genome shotgun (WGS) entry which is preliminary data.</text>
</comment>
<evidence type="ECO:0000256" key="1">
    <source>
        <dbReference type="ARBA" id="ARBA00004613"/>
    </source>
</evidence>
<dbReference type="InterPro" id="IPR001254">
    <property type="entry name" value="Trypsin_dom"/>
</dbReference>
<dbReference type="InterPro" id="IPR050430">
    <property type="entry name" value="Peptidase_S1"/>
</dbReference>
<reference evidence="10 11" key="1">
    <citation type="submission" date="2024-10" db="EMBL/GenBank/DDBJ databases">
        <title>Updated reference genomes for cyclostephanoid diatoms.</title>
        <authorList>
            <person name="Roberts W.R."/>
            <person name="Alverson A.J."/>
        </authorList>
    </citation>
    <scope>NUCLEOTIDE SEQUENCE [LARGE SCALE GENOMIC DNA]</scope>
    <source>
        <strain evidence="10 11">AJA228-03</strain>
    </source>
</reference>
<accession>A0ABD3RFE8</accession>
<evidence type="ECO:0000313" key="11">
    <source>
        <dbReference type="Proteomes" id="UP001530377"/>
    </source>
</evidence>
<dbReference type="SUPFAM" id="SSF50494">
    <property type="entry name" value="Trypsin-like serine proteases"/>
    <property type="match status" value="1"/>
</dbReference>
<gene>
    <name evidence="10" type="ORF">ACHAXA_004207</name>
</gene>
<evidence type="ECO:0000256" key="3">
    <source>
        <dbReference type="ARBA" id="ARBA00022525"/>
    </source>
</evidence>
<dbReference type="Pfam" id="PF00089">
    <property type="entry name" value="Trypsin"/>
    <property type="match status" value="1"/>
</dbReference>
<dbReference type="InterPro" id="IPR009003">
    <property type="entry name" value="Peptidase_S1_PA"/>
</dbReference>
<dbReference type="InterPro" id="IPR018114">
    <property type="entry name" value="TRYPSIN_HIS"/>
</dbReference>
<keyword evidence="7" id="KW-0325">Glycoprotein</keyword>
<evidence type="ECO:0000313" key="10">
    <source>
        <dbReference type="EMBL" id="KAL3811775.1"/>
    </source>
</evidence>
<keyword evidence="3" id="KW-0964">Secreted</keyword>
<dbReference type="PROSITE" id="PS00134">
    <property type="entry name" value="TRYPSIN_HIS"/>
    <property type="match status" value="1"/>
</dbReference>
<dbReference type="InterPro" id="IPR043504">
    <property type="entry name" value="Peptidase_S1_PA_chymotrypsin"/>
</dbReference>
<dbReference type="Gene3D" id="2.40.10.10">
    <property type="entry name" value="Trypsin-like serine proteases"/>
    <property type="match status" value="2"/>
</dbReference>
<dbReference type="Proteomes" id="UP001530377">
    <property type="component" value="Unassembled WGS sequence"/>
</dbReference>
<keyword evidence="5" id="KW-0843">Virulence</keyword>
<dbReference type="PROSITE" id="PS50240">
    <property type="entry name" value="TRYPSIN_DOM"/>
    <property type="match status" value="1"/>
</dbReference>
<dbReference type="InterPro" id="IPR001314">
    <property type="entry name" value="Peptidase_S1A"/>
</dbReference>
<dbReference type="GO" id="GO:0005576">
    <property type="term" value="C:extracellular region"/>
    <property type="evidence" value="ECO:0007669"/>
    <property type="project" value="UniProtKB-SubCell"/>
</dbReference>
<dbReference type="EMBL" id="JALLPB020000236">
    <property type="protein sequence ID" value="KAL3811775.1"/>
    <property type="molecule type" value="Genomic_DNA"/>
</dbReference>
<dbReference type="InterPro" id="IPR033116">
    <property type="entry name" value="TRYPSIN_SER"/>
</dbReference>
<sequence>MLDEILPVWSNRIINGVEVTDGSYPYAVSLSYLGEHFCGGTLIAPDVVITAGHCNSIYSVNGLKYDVVVGRRDLYYTSEGRSIPYDSEVLHPYYDHDGVDYDFGIVLLGESASSIVSSYPRVNDDDDVPAGGHSPCEYDDDGSDDVVVASGDALAVVGWGDTDESATIVDVSRVLMETTVYAMTNERCEVDSGGLVNVGDTIVFGGYDGIITENMICARAEDTDACQGDSGGPLIMRGSSDASGGGDVLVGIVSWGMGCAQSAFPGVYSRVSAQYEWIRSTVCDNSLDPPYWYDCPTPSPVPVTLSPSRSPIPHTKRRLVVEIELDDRPTETGWTLSTMSNKVEEVLYEIPIGSFVASDAHKVLQYPVLIDTVDSWYNLTIYDSAGNGFAGTLSVSLDDGDDESEESRLLMKDPGFTEMSGNTVSHAMYVGLSPLHFLTLNLFFDDIAAGDAAEVSYELRNDDYDTIFALAWYERFNLSSGPISVKIPILGPVDGDRGYTLRMWKGAVSYQLYLGDPDDGTLLNDGAGTDESFHFLIEGTSPPTLTPLKFTILATPLSSASLSNRPSAVARPTSIVNSGIDDEQPTKDDKQTAVKDINDIIAAATAETSSTPKCDVLHGRHIVMAVALSCLTTIALQ</sequence>
<comment type="similarity">
    <text evidence="2">Belongs to the peptidase S1 family.</text>
</comment>
<evidence type="ECO:0000256" key="5">
    <source>
        <dbReference type="ARBA" id="ARBA00023026"/>
    </source>
</evidence>
<keyword evidence="4" id="KW-0732">Signal</keyword>
<dbReference type="SMART" id="SM00020">
    <property type="entry name" value="Tryp_SPc"/>
    <property type="match status" value="1"/>
</dbReference>
<dbReference type="AlphaFoldDB" id="A0ABD3RFE8"/>
<dbReference type="PRINTS" id="PR00722">
    <property type="entry name" value="CHYMOTRYPSIN"/>
</dbReference>
<dbReference type="CDD" id="cd00190">
    <property type="entry name" value="Tryp_SPc"/>
    <property type="match status" value="1"/>
</dbReference>
<dbReference type="FunFam" id="2.40.10.10:FF:000054">
    <property type="entry name" value="Complement C1r subcomponent"/>
    <property type="match status" value="1"/>
</dbReference>
<evidence type="ECO:0000256" key="8">
    <source>
        <dbReference type="RuleBase" id="RU363034"/>
    </source>
</evidence>
<comment type="subcellular location">
    <subcellularLocation>
        <location evidence="1">Secreted</location>
    </subcellularLocation>
</comment>
<dbReference type="PROSITE" id="PS00135">
    <property type="entry name" value="TRYPSIN_SER"/>
    <property type="match status" value="1"/>
</dbReference>
<protein>
    <recommendedName>
        <fullName evidence="9">Peptidase S1 domain-containing protein</fullName>
    </recommendedName>
</protein>
<organism evidence="10 11">
    <name type="scientific">Cyclostephanos tholiformis</name>
    <dbReference type="NCBI Taxonomy" id="382380"/>
    <lineage>
        <taxon>Eukaryota</taxon>
        <taxon>Sar</taxon>
        <taxon>Stramenopiles</taxon>
        <taxon>Ochrophyta</taxon>
        <taxon>Bacillariophyta</taxon>
        <taxon>Coscinodiscophyceae</taxon>
        <taxon>Thalassiosirophycidae</taxon>
        <taxon>Stephanodiscales</taxon>
        <taxon>Stephanodiscaceae</taxon>
        <taxon>Cyclostephanos</taxon>
    </lineage>
</organism>
<keyword evidence="11" id="KW-1185">Reference proteome</keyword>
<keyword evidence="6" id="KW-1015">Disulfide bond</keyword>
<evidence type="ECO:0000256" key="7">
    <source>
        <dbReference type="ARBA" id="ARBA00023180"/>
    </source>
</evidence>
<evidence type="ECO:0000256" key="6">
    <source>
        <dbReference type="ARBA" id="ARBA00023157"/>
    </source>
</evidence>
<dbReference type="GO" id="GO:0008236">
    <property type="term" value="F:serine-type peptidase activity"/>
    <property type="evidence" value="ECO:0007669"/>
    <property type="project" value="UniProtKB-KW"/>
</dbReference>
<dbReference type="PANTHER" id="PTHR24276:SF91">
    <property type="entry name" value="AT26814P-RELATED"/>
    <property type="match status" value="1"/>
</dbReference>
<proteinExistence type="inferred from homology"/>
<evidence type="ECO:0000256" key="4">
    <source>
        <dbReference type="ARBA" id="ARBA00022729"/>
    </source>
</evidence>
<dbReference type="PANTHER" id="PTHR24276">
    <property type="entry name" value="POLYSERASE-RELATED"/>
    <property type="match status" value="1"/>
</dbReference>
<keyword evidence="8" id="KW-0720">Serine protease</keyword>